<organism evidence="1 2">
    <name type="scientific">Sphingomonas caseinilyticus</name>
    <dbReference type="NCBI Taxonomy" id="2908205"/>
    <lineage>
        <taxon>Bacteria</taxon>
        <taxon>Pseudomonadati</taxon>
        <taxon>Pseudomonadota</taxon>
        <taxon>Alphaproteobacteria</taxon>
        <taxon>Sphingomonadales</taxon>
        <taxon>Sphingomonadaceae</taxon>
        <taxon>Sphingomonas</taxon>
    </lineage>
</organism>
<gene>
    <name evidence="1" type="ORF">LZ496_02490</name>
</gene>
<keyword evidence="2" id="KW-1185">Reference proteome</keyword>
<comment type="caution">
    <text evidence="1">The sequence shown here is derived from an EMBL/GenBank/DDBJ whole genome shotgun (WGS) entry which is preliminary data.</text>
</comment>
<name>A0ABT0RRL3_9SPHN</name>
<dbReference type="EMBL" id="JAMGBA010000001">
    <property type="protein sequence ID" value="MCL6697653.1"/>
    <property type="molecule type" value="Genomic_DNA"/>
</dbReference>
<dbReference type="RefSeq" id="WP_249903014.1">
    <property type="nucleotide sequence ID" value="NZ_JAMGBA010000001.1"/>
</dbReference>
<reference evidence="1 2" key="1">
    <citation type="submission" date="2022-05" db="EMBL/GenBank/DDBJ databases">
        <authorList>
            <person name="Jo J.-H."/>
            <person name="Im W.-T."/>
        </authorList>
    </citation>
    <scope>NUCLEOTIDE SEQUENCE [LARGE SCALE GENOMIC DNA]</scope>
    <source>
        <strain evidence="1 2">NSE70-1</strain>
    </source>
</reference>
<evidence type="ECO:0000313" key="2">
    <source>
        <dbReference type="Proteomes" id="UP001203410"/>
    </source>
</evidence>
<evidence type="ECO:0000313" key="1">
    <source>
        <dbReference type="EMBL" id="MCL6697653.1"/>
    </source>
</evidence>
<sequence length="295" mass="31140">MAAATKAPPPTSGEKNAIIVQGERLSEGALEERASEFVRATGVASGKVPAARWIDPVCVQVQGLEAAGKRAAEAKMRSIAASAGIEVASESCRPNIVVNFTADGAGLAQEIQRRDPRRIGQLTPRARDSILTSSAPIRWIYSTELRGRDGQIVNADGGAGQTAPATHDGSGAGSALGGDMTMMHYENSIVSTLTNRILTSAIVIIDTDHAMGRKLDSLAAYAALVAFAEIRNPDAAPDGSILGMFASSTPPRGLTPQDTAFLRALYRIPLDREAMRHRGQLVHEITRELAANHAL</sequence>
<accession>A0ABT0RRL3</accession>
<proteinExistence type="predicted"/>
<dbReference type="Proteomes" id="UP001203410">
    <property type="component" value="Unassembled WGS sequence"/>
</dbReference>
<protein>
    <submittedName>
        <fullName evidence="1">Uncharacterized protein</fullName>
    </submittedName>
</protein>